<keyword evidence="6" id="KW-1185">Reference proteome</keyword>
<evidence type="ECO:0000256" key="2">
    <source>
        <dbReference type="ARBA" id="ARBA00022679"/>
    </source>
</evidence>
<dbReference type="GO" id="GO:0008757">
    <property type="term" value="F:S-adenosylmethionine-dependent methyltransferase activity"/>
    <property type="evidence" value="ECO:0007669"/>
    <property type="project" value="InterPro"/>
</dbReference>
<dbReference type="EMBL" id="BOMV01000057">
    <property type="protein sequence ID" value="GIE97602.1"/>
    <property type="molecule type" value="Genomic_DNA"/>
</dbReference>
<dbReference type="RefSeq" id="WP_203784649.1">
    <property type="nucleotide sequence ID" value="NZ_BOMV01000057.1"/>
</dbReference>
<reference evidence="5" key="1">
    <citation type="submission" date="2021-01" db="EMBL/GenBank/DDBJ databases">
        <title>Whole genome shotgun sequence of Actinoplanes rishiriensis NBRC 108556.</title>
        <authorList>
            <person name="Komaki H."/>
            <person name="Tamura T."/>
        </authorList>
    </citation>
    <scope>NUCLEOTIDE SEQUENCE</scope>
    <source>
        <strain evidence="5">NBRC 108556</strain>
    </source>
</reference>
<dbReference type="CDD" id="cd02440">
    <property type="entry name" value="AdoMet_MTases"/>
    <property type="match status" value="1"/>
</dbReference>
<dbReference type="InterPro" id="IPR013216">
    <property type="entry name" value="Methyltransf_11"/>
</dbReference>
<feature type="domain" description="Methyltransferase type 11" evidence="4">
    <location>
        <begin position="51"/>
        <end position="139"/>
    </location>
</feature>
<dbReference type="Pfam" id="PF08241">
    <property type="entry name" value="Methyltransf_11"/>
    <property type="match status" value="1"/>
</dbReference>
<sequence>MPDSLANRSEIERWNGPAAQRWLAERERHAAIRHRLLPHLLALSRPDDVVLDVGCGCGDLTRALAGSVTGLDVSEPLLEVARRSVPGVEFRRGDAQTYPLPPAAYDLIVSSFGVMFFDDPVAAFGNLRTALRASGRLAFLCWQDPLANEIFAIPLRAFRRYGFAPDPISRDSFADPGAISAMLAEAGFAEVQVDALREPARLGSDVPDVMGYAFGSSQVRDLVAAAGPEVAARVRAEMEAEFTARTRPDGVWVEAAAYLVTARLMPA</sequence>
<organism evidence="5 6">
    <name type="scientific">Paractinoplanes rishiriensis</name>
    <dbReference type="NCBI Taxonomy" id="1050105"/>
    <lineage>
        <taxon>Bacteria</taxon>
        <taxon>Bacillati</taxon>
        <taxon>Actinomycetota</taxon>
        <taxon>Actinomycetes</taxon>
        <taxon>Micromonosporales</taxon>
        <taxon>Micromonosporaceae</taxon>
        <taxon>Paractinoplanes</taxon>
    </lineage>
</organism>
<dbReference type="SUPFAM" id="SSF53335">
    <property type="entry name" value="S-adenosyl-L-methionine-dependent methyltransferases"/>
    <property type="match status" value="1"/>
</dbReference>
<evidence type="ECO:0000256" key="3">
    <source>
        <dbReference type="ARBA" id="ARBA00022691"/>
    </source>
</evidence>
<evidence type="ECO:0000256" key="1">
    <source>
        <dbReference type="ARBA" id="ARBA00022603"/>
    </source>
</evidence>
<dbReference type="PANTHER" id="PTHR43464">
    <property type="entry name" value="METHYLTRANSFERASE"/>
    <property type="match status" value="1"/>
</dbReference>
<proteinExistence type="predicted"/>
<gene>
    <name evidence="5" type="ORF">Ari01nite_50670</name>
</gene>
<name>A0A919K2D3_9ACTN</name>
<comment type="caution">
    <text evidence="5">The sequence shown here is derived from an EMBL/GenBank/DDBJ whole genome shotgun (WGS) entry which is preliminary data.</text>
</comment>
<protein>
    <submittedName>
        <fullName evidence="5">Methyltransferase</fullName>
    </submittedName>
</protein>
<evidence type="ECO:0000313" key="5">
    <source>
        <dbReference type="EMBL" id="GIE97602.1"/>
    </source>
</evidence>
<keyword evidence="1 5" id="KW-0489">Methyltransferase</keyword>
<keyword evidence="2" id="KW-0808">Transferase</keyword>
<dbReference type="GO" id="GO:0032259">
    <property type="term" value="P:methylation"/>
    <property type="evidence" value="ECO:0007669"/>
    <property type="project" value="UniProtKB-KW"/>
</dbReference>
<accession>A0A919K2D3</accession>
<dbReference type="PANTHER" id="PTHR43464:SF19">
    <property type="entry name" value="UBIQUINONE BIOSYNTHESIS O-METHYLTRANSFERASE, MITOCHONDRIAL"/>
    <property type="match status" value="1"/>
</dbReference>
<keyword evidence="3" id="KW-0949">S-adenosyl-L-methionine</keyword>
<evidence type="ECO:0000313" key="6">
    <source>
        <dbReference type="Proteomes" id="UP000636960"/>
    </source>
</evidence>
<evidence type="ECO:0000259" key="4">
    <source>
        <dbReference type="Pfam" id="PF08241"/>
    </source>
</evidence>
<dbReference type="AlphaFoldDB" id="A0A919K2D3"/>
<dbReference type="InterPro" id="IPR029063">
    <property type="entry name" value="SAM-dependent_MTases_sf"/>
</dbReference>
<dbReference type="Gene3D" id="3.40.50.150">
    <property type="entry name" value="Vaccinia Virus protein VP39"/>
    <property type="match status" value="1"/>
</dbReference>
<dbReference type="Proteomes" id="UP000636960">
    <property type="component" value="Unassembled WGS sequence"/>
</dbReference>